<feature type="compositionally biased region" description="Polar residues" evidence="1">
    <location>
        <begin position="18"/>
        <end position="33"/>
    </location>
</feature>
<evidence type="ECO:0000313" key="2">
    <source>
        <dbReference type="EMBL" id="KFX52101.1"/>
    </source>
</evidence>
<name>A0A093VZP4_TALMA</name>
<dbReference type="eggNOG" id="ENOG502SAQ5">
    <property type="taxonomic scope" value="Eukaryota"/>
</dbReference>
<comment type="caution">
    <text evidence="2">The sequence shown here is derived from an EMBL/GenBank/DDBJ whole genome shotgun (WGS) entry which is preliminary data.</text>
</comment>
<evidence type="ECO:0000256" key="1">
    <source>
        <dbReference type="SAM" id="MobiDB-lite"/>
    </source>
</evidence>
<proteinExistence type="predicted"/>
<organism evidence="2">
    <name type="scientific">Talaromyces marneffei PM1</name>
    <dbReference type="NCBI Taxonomy" id="1077442"/>
    <lineage>
        <taxon>Eukaryota</taxon>
        <taxon>Fungi</taxon>
        <taxon>Dikarya</taxon>
        <taxon>Ascomycota</taxon>
        <taxon>Pezizomycotina</taxon>
        <taxon>Eurotiomycetes</taxon>
        <taxon>Eurotiomycetidae</taxon>
        <taxon>Eurotiales</taxon>
        <taxon>Trichocomaceae</taxon>
        <taxon>Talaromyces</taxon>
        <taxon>Talaromyces sect. Talaromyces</taxon>
    </lineage>
</organism>
<dbReference type="EMBL" id="JPOX01000003">
    <property type="protein sequence ID" value="KFX52101.1"/>
    <property type="molecule type" value="Genomic_DNA"/>
</dbReference>
<accession>A0A093VZP4</accession>
<protein>
    <submittedName>
        <fullName evidence="2">Uncharacterized protein</fullName>
    </submittedName>
</protein>
<feature type="region of interest" description="Disordered" evidence="1">
    <location>
        <begin position="1"/>
        <end position="47"/>
    </location>
</feature>
<dbReference type="HOGENOM" id="CLU_132774_0_0_1"/>
<gene>
    <name evidence="2" type="ORF">GQ26_0030620</name>
</gene>
<sequence length="144" mass="15101">MSGNDSHRGGTLSEMAPTGTTIPNDAGLQNTIPSKARPDQQGESHRFSYDGLAQANVASAADNATDMPRSARDVGQTGEVMTGTGDSLPAEIETKNLHFQANDPGAKGHDRTLKHAVKNRGAFDKLVGEDPEGAHAVAEPEQRA</sequence>
<dbReference type="AlphaFoldDB" id="A0A093VZP4"/>
<feature type="compositionally biased region" description="Basic and acidic residues" evidence="1">
    <location>
        <begin position="36"/>
        <end position="47"/>
    </location>
</feature>
<feature type="region of interest" description="Disordered" evidence="1">
    <location>
        <begin position="61"/>
        <end position="144"/>
    </location>
</feature>
<reference evidence="2" key="1">
    <citation type="journal article" date="2014" name="PLoS Genet.">
        <title>Signature Gene Expression Reveals Novel Clues to the Molecular Mechanisms of Dimorphic Transition in Penicillium marneffei.</title>
        <authorList>
            <person name="Yang E."/>
            <person name="Wang G."/>
            <person name="Cai J."/>
            <person name="Woo P.C."/>
            <person name="Lau S.K."/>
            <person name="Yuen K.-Y."/>
            <person name="Chow W.-N."/>
            <person name="Lin X."/>
        </authorList>
    </citation>
    <scope>NUCLEOTIDE SEQUENCE [LARGE SCALE GENOMIC DNA]</scope>
    <source>
        <strain evidence="2">PM1</strain>
    </source>
</reference>